<accession>A0A8J7GM26</accession>
<dbReference type="EMBL" id="JADOUF010000001">
    <property type="protein sequence ID" value="MBG6135539.1"/>
    <property type="molecule type" value="Genomic_DNA"/>
</dbReference>
<evidence type="ECO:0000313" key="2">
    <source>
        <dbReference type="Proteomes" id="UP000622552"/>
    </source>
</evidence>
<dbReference type="RefSeq" id="WP_197002635.1">
    <property type="nucleotide sequence ID" value="NZ_BONS01000002.1"/>
</dbReference>
<comment type="caution">
    <text evidence="1">The sequence shown here is derived from an EMBL/GenBank/DDBJ whole genome shotgun (WGS) entry which is preliminary data.</text>
</comment>
<dbReference type="GO" id="GO:0005737">
    <property type="term" value="C:cytoplasm"/>
    <property type="evidence" value="ECO:0007669"/>
    <property type="project" value="TreeGrafter"/>
</dbReference>
<dbReference type="AlphaFoldDB" id="A0A8J7GM26"/>
<sequence>MSRVPWGRIGYFALVLALVVACVAVTRRNWTAQLVGSAVAAAPADRPDLPGREVPMLPSPHIAYLGTDHAAYNSLPPTSGPHLPWPAASGVYRESVPDELMVHSLEHGHVAVQYAPDTPPGQVRLLEDIARRYPGDVVAAPYPRLGHGVALTAWCRLQTLDTVDEAAIVHFVETLAGRYDHGWTR</sequence>
<dbReference type="PANTHER" id="PTHR34179:SF1">
    <property type="entry name" value="TUMOR PROTEIN P53-INDUCIBLE PROTEIN 13"/>
    <property type="match status" value="1"/>
</dbReference>
<dbReference type="PANTHER" id="PTHR34179">
    <property type="entry name" value="TUMOR PROTEIN P53-INDUCIBLE PROTEIN 13"/>
    <property type="match status" value="1"/>
</dbReference>
<dbReference type="PROSITE" id="PS51257">
    <property type="entry name" value="PROKAR_LIPOPROTEIN"/>
    <property type="match status" value="1"/>
</dbReference>
<organism evidence="1 2">
    <name type="scientific">Longispora fulva</name>
    <dbReference type="NCBI Taxonomy" id="619741"/>
    <lineage>
        <taxon>Bacteria</taxon>
        <taxon>Bacillati</taxon>
        <taxon>Actinomycetota</taxon>
        <taxon>Actinomycetes</taxon>
        <taxon>Micromonosporales</taxon>
        <taxon>Micromonosporaceae</taxon>
        <taxon>Longispora</taxon>
    </lineage>
</organism>
<dbReference type="InterPro" id="IPR021454">
    <property type="entry name" value="DUF3105"/>
</dbReference>
<proteinExistence type="predicted"/>
<reference evidence="1" key="1">
    <citation type="submission" date="2020-11" db="EMBL/GenBank/DDBJ databases">
        <title>Sequencing the genomes of 1000 actinobacteria strains.</title>
        <authorList>
            <person name="Klenk H.-P."/>
        </authorList>
    </citation>
    <scope>NUCLEOTIDE SEQUENCE</scope>
    <source>
        <strain evidence="1">DSM 45356</strain>
    </source>
</reference>
<gene>
    <name evidence="1" type="ORF">IW245_001733</name>
</gene>
<protein>
    <recommendedName>
        <fullName evidence="3">DUF3105 domain-containing protein</fullName>
    </recommendedName>
</protein>
<name>A0A8J7GM26_9ACTN</name>
<keyword evidence="2" id="KW-1185">Reference proteome</keyword>
<evidence type="ECO:0008006" key="3">
    <source>
        <dbReference type="Google" id="ProtNLM"/>
    </source>
</evidence>
<dbReference type="Pfam" id="PF11303">
    <property type="entry name" value="DUF3105"/>
    <property type="match status" value="1"/>
</dbReference>
<evidence type="ECO:0000313" key="1">
    <source>
        <dbReference type="EMBL" id="MBG6135539.1"/>
    </source>
</evidence>
<dbReference type="Proteomes" id="UP000622552">
    <property type="component" value="Unassembled WGS sequence"/>
</dbReference>